<keyword evidence="2" id="KW-0446">Lipid-binding</keyword>
<dbReference type="SUPFAM" id="SSF50814">
    <property type="entry name" value="Lipocalins"/>
    <property type="match status" value="1"/>
</dbReference>
<dbReference type="PANTHER" id="PTHR11955">
    <property type="entry name" value="FATTY ACID BINDING PROTEIN"/>
    <property type="match status" value="1"/>
</dbReference>
<reference evidence="3" key="1">
    <citation type="journal article" date="2020" name="G3 (Bethesda)">
        <title>High-Quality Assemblies for Three Invasive Social Wasps from the &lt;i&gt;Vespula&lt;/i&gt; Genus.</title>
        <authorList>
            <person name="Harrop T.W.R."/>
            <person name="Guhlin J."/>
            <person name="McLaughlin G.M."/>
            <person name="Permina E."/>
            <person name="Stockwell P."/>
            <person name="Gilligan J."/>
            <person name="Le Lec M.F."/>
            <person name="Gruber M.A.M."/>
            <person name="Quinn O."/>
            <person name="Lovegrove M."/>
            <person name="Duncan E.J."/>
            <person name="Remnant E.J."/>
            <person name="Van Eeckhoven J."/>
            <person name="Graham B."/>
            <person name="Knapp R.A."/>
            <person name="Langford K.W."/>
            <person name="Kronenberg Z."/>
            <person name="Press M.O."/>
            <person name="Eacker S.M."/>
            <person name="Wilson-Rankin E.E."/>
            <person name="Purcell J."/>
            <person name="Lester P.J."/>
            <person name="Dearden P.K."/>
        </authorList>
    </citation>
    <scope>NUCLEOTIDE SEQUENCE</scope>
    <source>
        <strain evidence="3">Marl-1</strain>
    </source>
</reference>
<dbReference type="Gene3D" id="2.40.128.20">
    <property type="match status" value="1"/>
</dbReference>
<dbReference type="InterPro" id="IPR000463">
    <property type="entry name" value="Fatty_acid-bd"/>
</dbReference>
<protein>
    <submittedName>
        <fullName evidence="3">Uncharacterized protein</fullName>
    </submittedName>
</protein>
<keyword evidence="4" id="KW-1185">Reference proteome</keyword>
<dbReference type="InterPro" id="IPR031259">
    <property type="entry name" value="ILBP"/>
</dbReference>
<dbReference type="EMBL" id="JACSEA010000001">
    <property type="protein sequence ID" value="KAF7411559.1"/>
    <property type="molecule type" value="Genomic_DNA"/>
</dbReference>
<evidence type="ECO:0000256" key="2">
    <source>
        <dbReference type="ARBA" id="ARBA00023121"/>
    </source>
</evidence>
<organism evidence="3 4">
    <name type="scientific">Vespula vulgaris</name>
    <name type="common">Yellow jacket</name>
    <name type="synonym">Wasp</name>
    <dbReference type="NCBI Taxonomy" id="7454"/>
    <lineage>
        <taxon>Eukaryota</taxon>
        <taxon>Metazoa</taxon>
        <taxon>Ecdysozoa</taxon>
        <taxon>Arthropoda</taxon>
        <taxon>Hexapoda</taxon>
        <taxon>Insecta</taxon>
        <taxon>Pterygota</taxon>
        <taxon>Neoptera</taxon>
        <taxon>Endopterygota</taxon>
        <taxon>Hymenoptera</taxon>
        <taxon>Apocrita</taxon>
        <taxon>Aculeata</taxon>
        <taxon>Vespoidea</taxon>
        <taxon>Vespidae</taxon>
        <taxon>Vespinae</taxon>
        <taxon>Vespula</taxon>
    </lineage>
</organism>
<comment type="caution">
    <text evidence="3">The sequence shown here is derived from an EMBL/GenBank/DDBJ whole genome shotgun (WGS) entry which is preliminary data.</text>
</comment>
<dbReference type="AlphaFoldDB" id="A0A834NKW3"/>
<dbReference type="GO" id="GO:0008289">
    <property type="term" value="F:lipid binding"/>
    <property type="evidence" value="ECO:0007669"/>
    <property type="project" value="UniProtKB-KW"/>
</dbReference>
<sequence length="135" mass="15474">MAPIVGTYQHERNENIDEYFKDLGVPYIARKMMGLASPRLEISNEGEKWTIRTVSMMRTIELTFALGEEYDEGLPSGETLKNVTTMDGDSLVTVSYRPDNSKIVRKYDFTDDSVVLTMSSEKSEVMAKRYFKRLP</sequence>
<accession>A0A834NKW3</accession>
<evidence type="ECO:0000313" key="4">
    <source>
        <dbReference type="Proteomes" id="UP000614350"/>
    </source>
</evidence>
<evidence type="ECO:0000313" key="3">
    <source>
        <dbReference type="EMBL" id="KAF7411559.1"/>
    </source>
</evidence>
<comment type="similarity">
    <text evidence="1">Belongs to the calycin superfamily. Fatty-acid binding protein (FABP) family.</text>
</comment>
<proteinExistence type="inferred from homology"/>
<dbReference type="InterPro" id="IPR012674">
    <property type="entry name" value="Calycin"/>
</dbReference>
<evidence type="ECO:0000256" key="1">
    <source>
        <dbReference type="ARBA" id="ARBA00008390"/>
    </source>
</evidence>
<gene>
    <name evidence="3" type="ORF">HZH66_000455</name>
</gene>
<dbReference type="PRINTS" id="PR00178">
    <property type="entry name" value="FATTYACIDBP"/>
</dbReference>
<name>A0A834NKW3_VESVU</name>
<dbReference type="Proteomes" id="UP000614350">
    <property type="component" value="Unassembled WGS sequence"/>
</dbReference>